<accession>A0A517P671</accession>
<proteinExistence type="predicted"/>
<name>A0A517P671_9PLAN</name>
<sequence>MWQRIAARRYAPAACFRPAVSPLVSPVSDPAAAFVAKWSASGGAETANSQSFLRDLCDLLEIPRPDPAVPEAAENRYTFERAVTRLVGGTFYGHASSMADLGRPPLPDARGKDKTFSVHETATDRQRFDAAADAAGTSASEWAREILVRVTESGGRGTRPSPDPSGGT</sequence>
<dbReference type="Proteomes" id="UP000318741">
    <property type="component" value="Chromosome"/>
</dbReference>
<protein>
    <submittedName>
        <fullName evidence="1">Uncharacterized protein</fullName>
    </submittedName>
</protein>
<reference evidence="1 2" key="1">
    <citation type="submission" date="2019-02" db="EMBL/GenBank/DDBJ databases">
        <title>Deep-cultivation of Planctomycetes and their phenomic and genomic characterization uncovers novel biology.</title>
        <authorList>
            <person name="Wiegand S."/>
            <person name="Jogler M."/>
            <person name="Boedeker C."/>
            <person name="Pinto D."/>
            <person name="Vollmers J."/>
            <person name="Rivas-Marin E."/>
            <person name="Kohn T."/>
            <person name="Peeters S.H."/>
            <person name="Heuer A."/>
            <person name="Rast P."/>
            <person name="Oberbeckmann S."/>
            <person name="Bunk B."/>
            <person name="Jeske O."/>
            <person name="Meyerdierks A."/>
            <person name="Storesund J.E."/>
            <person name="Kallscheuer N."/>
            <person name="Luecker S."/>
            <person name="Lage O.M."/>
            <person name="Pohl T."/>
            <person name="Merkel B.J."/>
            <person name="Hornburger P."/>
            <person name="Mueller R.-W."/>
            <person name="Bruemmer F."/>
            <person name="Labrenz M."/>
            <person name="Spormann A.M."/>
            <person name="Op den Camp H."/>
            <person name="Overmann J."/>
            <person name="Amann R."/>
            <person name="Jetten M.S.M."/>
            <person name="Mascher T."/>
            <person name="Medema M.H."/>
            <person name="Devos D.P."/>
            <person name="Kaster A.-K."/>
            <person name="Ovreas L."/>
            <person name="Rohde M."/>
            <person name="Galperin M.Y."/>
            <person name="Jogler C."/>
        </authorList>
    </citation>
    <scope>NUCLEOTIDE SEQUENCE [LARGE SCALE GENOMIC DNA]</scope>
    <source>
        <strain evidence="1 2">CA12</strain>
    </source>
</reference>
<dbReference type="EMBL" id="CP036265">
    <property type="protein sequence ID" value="QDT14874.1"/>
    <property type="molecule type" value="Genomic_DNA"/>
</dbReference>
<evidence type="ECO:0000313" key="1">
    <source>
        <dbReference type="EMBL" id="QDT14874.1"/>
    </source>
</evidence>
<gene>
    <name evidence="1" type="ORF">CA12_09540</name>
</gene>
<organism evidence="1 2">
    <name type="scientific">Alienimonas californiensis</name>
    <dbReference type="NCBI Taxonomy" id="2527989"/>
    <lineage>
        <taxon>Bacteria</taxon>
        <taxon>Pseudomonadati</taxon>
        <taxon>Planctomycetota</taxon>
        <taxon>Planctomycetia</taxon>
        <taxon>Planctomycetales</taxon>
        <taxon>Planctomycetaceae</taxon>
        <taxon>Alienimonas</taxon>
    </lineage>
</organism>
<dbReference type="KEGG" id="acaf:CA12_09540"/>
<evidence type="ECO:0000313" key="2">
    <source>
        <dbReference type="Proteomes" id="UP000318741"/>
    </source>
</evidence>
<keyword evidence="2" id="KW-1185">Reference proteome</keyword>
<dbReference type="AlphaFoldDB" id="A0A517P671"/>